<dbReference type="PANTHER" id="PTHR43751:SF1">
    <property type="entry name" value="SULFATASE ATSG-RELATED"/>
    <property type="match status" value="1"/>
</dbReference>
<protein>
    <submittedName>
        <fullName evidence="4">Choline-sulfatase</fullName>
        <ecNumber evidence="4">3.1.6.6</ecNumber>
    </submittedName>
</protein>
<evidence type="ECO:0000259" key="3">
    <source>
        <dbReference type="Pfam" id="PF00884"/>
    </source>
</evidence>
<dbReference type="RefSeq" id="WP_145283315.1">
    <property type="nucleotide sequence ID" value="NZ_CP036291.1"/>
</dbReference>
<organism evidence="4 5">
    <name type="scientific">Pirellulimonas nuda</name>
    <dbReference type="NCBI Taxonomy" id="2528009"/>
    <lineage>
        <taxon>Bacteria</taxon>
        <taxon>Pseudomonadati</taxon>
        <taxon>Planctomycetota</taxon>
        <taxon>Planctomycetia</taxon>
        <taxon>Pirellulales</taxon>
        <taxon>Lacipirellulaceae</taxon>
        <taxon>Pirellulimonas</taxon>
    </lineage>
</organism>
<keyword evidence="5" id="KW-1185">Reference proteome</keyword>
<reference evidence="4 5" key="1">
    <citation type="submission" date="2019-02" db="EMBL/GenBank/DDBJ databases">
        <title>Deep-cultivation of Planctomycetes and their phenomic and genomic characterization uncovers novel biology.</title>
        <authorList>
            <person name="Wiegand S."/>
            <person name="Jogler M."/>
            <person name="Boedeker C."/>
            <person name="Pinto D."/>
            <person name="Vollmers J."/>
            <person name="Rivas-Marin E."/>
            <person name="Kohn T."/>
            <person name="Peeters S.H."/>
            <person name="Heuer A."/>
            <person name="Rast P."/>
            <person name="Oberbeckmann S."/>
            <person name="Bunk B."/>
            <person name="Jeske O."/>
            <person name="Meyerdierks A."/>
            <person name="Storesund J.E."/>
            <person name="Kallscheuer N."/>
            <person name="Luecker S."/>
            <person name="Lage O.M."/>
            <person name="Pohl T."/>
            <person name="Merkel B.J."/>
            <person name="Hornburger P."/>
            <person name="Mueller R.-W."/>
            <person name="Bruemmer F."/>
            <person name="Labrenz M."/>
            <person name="Spormann A.M."/>
            <person name="Op den Camp H."/>
            <person name="Overmann J."/>
            <person name="Amann R."/>
            <person name="Jetten M.S.M."/>
            <person name="Mascher T."/>
            <person name="Medema M.H."/>
            <person name="Devos D.P."/>
            <person name="Kaster A.-K."/>
            <person name="Ovreas L."/>
            <person name="Rohde M."/>
            <person name="Galperin M.Y."/>
            <person name="Jogler C."/>
        </authorList>
    </citation>
    <scope>NUCLEOTIDE SEQUENCE [LARGE SCALE GENOMIC DNA]</scope>
    <source>
        <strain evidence="4 5">Pla175</strain>
    </source>
</reference>
<evidence type="ECO:0000256" key="2">
    <source>
        <dbReference type="SAM" id="SignalP"/>
    </source>
</evidence>
<proteinExistence type="predicted"/>
<evidence type="ECO:0000313" key="5">
    <source>
        <dbReference type="Proteomes" id="UP000317429"/>
    </source>
</evidence>
<dbReference type="SUPFAM" id="SSF53649">
    <property type="entry name" value="Alkaline phosphatase-like"/>
    <property type="match status" value="1"/>
</dbReference>
<dbReference type="InterPro" id="IPR052701">
    <property type="entry name" value="GAG_Ulvan_Degrading_Sulfatases"/>
</dbReference>
<feature type="compositionally biased region" description="Basic and acidic residues" evidence="1">
    <location>
        <begin position="474"/>
        <end position="494"/>
    </location>
</feature>
<feature type="domain" description="Sulfatase N-terminal" evidence="3">
    <location>
        <begin position="35"/>
        <end position="303"/>
    </location>
</feature>
<dbReference type="KEGG" id="pnd:Pla175_17950"/>
<dbReference type="CDD" id="cd16027">
    <property type="entry name" value="SGSH"/>
    <property type="match status" value="1"/>
</dbReference>
<accession>A0A518DAD6</accession>
<feature type="region of interest" description="Disordered" evidence="1">
    <location>
        <begin position="466"/>
        <end position="501"/>
    </location>
</feature>
<dbReference type="InterPro" id="IPR017850">
    <property type="entry name" value="Alkaline_phosphatase_core_sf"/>
</dbReference>
<dbReference type="EC" id="3.1.6.6" evidence="4"/>
<dbReference type="PANTHER" id="PTHR43751">
    <property type="entry name" value="SULFATASE"/>
    <property type="match status" value="1"/>
</dbReference>
<dbReference type="InterPro" id="IPR000917">
    <property type="entry name" value="Sulfatase_N"/>
</dbReference>
<feature type="signal peptide" evidence="2">
    <location>
        <begin position="1"/>
        <end position="22"/>
    </location>
</feature>
<evidence type="ECO:0000256" key="1">
    <source>
        <dbReference type="SAM" id="MobiDB-lite"/>
    </source>
</evidence>
<gene>
    <name evidence="4" type="primary">betC_8</name>
    <name evidence="4" type="ORF">Pla175_17950</name>
</gene>
<name>A0A518DAD6_9BACT</name>
<dbReference type="Pfam" id="PF00884">
    <property type="entry name" value="Sulfatase"/>
    <property type="match status" value="1"/>
</dbReference>
<sequence length="501" mass="56279" precursor="true">MSIRLLFFSLFAGALSNSSVCAETGASLPMKGSRPNVVFFLADDQSRFNHTAYGHPTIPTITTDALAEESLVFDRAFTGQAICAPSRSMLYTGLYPIRNGCFLNHYKIRPGVKTLPAYLNDLGYTVILAGKSHVKPGNQFKWSESFPPVKKAGASRDWIPLDQIDAFLAHPGPNPFCLIVASEFPHGPFMTETPYQPEDVVLEPFEARTDENLLAATKYYASVAQKEAELAALLKLIDKHGQRENSLVFYSDDHGLSRGKYTSYDSGLNIAFMVRWPDRIKPGRTEALVSFADFVPTVIELAGGDAPSNLDGMSLLRLLRGESTKHHTHVYGVTTNQGTLQRHVFPQRSVRDERYHYIHSFNTLDRIRRDRNAGKEIGFFHQRGANKHGDIPEELLFDTQNDPHEMKNLANAPSYQTIKQRLEDSLFEWMRQQNDLLNKTDPVPLLKTAPSFALDRADQRNRIPKQQVGSLKGKLIDPHEATRQNEKRFPEPKICKAPPSA</sequence>
<dbReference type="EMBL" id="CP036291">
    <property type="protein sequence ID" value="QDU88418.1"/>
    <property type="molecule type" value="Genomic_DNA"/>
</dbReference>
<feature type="chain" id="PRO_5022199050" evidence="2">
    <location>
        <begin position="23"/>
        <end position="501"/>
    </location>
</feature>
<evidence type="ECO:0000313" key="4">
    <source>
        <dbReference type="EMBL" id="QDU88418.1"/>
    </source>
</evidence>
<dbReference type="Gene3D" id="3.40.720.10">
    <property type="entry name" value="Alkaline Phosphatase, subunit A"/>
    <property type="match status" value="1"/>
</dbReference>
<keyword evidence="4" id="KW-0378">Hydrolase</keyword>
<dbReference type="AlphaFoldDB" id="A0A518DAD6"/>
<dbReference type="OrthoDB" id="9803751at2"/>
<dbReference type="Proteomes" id="UP000317429">
    <property type="component" value="Chromosome"/>
</dbReference>
<dbReference type="GO" id="GO:0047753">
    <property type="term" value="F:choline-sulfatase activity"/>
    <property type="evidence" value="ECO:0007669"/>
    <property type="project" value="UniProtKB-EC"/>
</dbReference>
<keyword evidence="2" id="KW-0732">Signal</keyword>